<evidence type="ECO:0000256" key="3">
    <source>
        <dbReference type="ARBA" id="ARBA00022692"/>
    </source>
</evidence>
<dbReference type="PROSITE" id="PS00211">
    <property type="entry name" value="ABC_TRANSPORTER_1"/>
    <property type="match status" value="2"/>
</dbReference>
<dbReference type="SUPFAM" id="SSF90123">
    <property type="entry name" value="ABC transporter transmembrane region"/>
    <property type="match status" value="2"/>
</dbReference>
<evidence type="ECO:0000256" key="6">
    <source>
        <dbReference type="ARBA" id="ARBA00022840"/>
    </source>
</evidence>
<evidence type="ECO:0000256" key="5">
    <source>
        <dbReference type="ARBA" id="ARBA00022741"/>
    </source>
</evidence>
<dbReference type="InterPro" id="IPR050173">
    <property type="entry name" value="ABC_transporter_C-like"/>
</dbReference>
<evidence type="ECO:0000313" key="13">
    <source>
        <dbReference type="Proteomes" id="UP001153737"/>
    </source>
</evidence>
<feature type="domain" description="ABC transporter" evidence="10">
    <location>
        <begin position="1071"/>
        <end position="1300"/>
    </location>
</feature>
<reference evidence="12" key="1">
    <citation type="submission" date="2022-01" db="EMBL/GenBank/DDBJ databases">
        <authorList>
            <person name="King R."/>
        </authorList>
    </citation>
    <scope>NUCLEOTIDE SEQUENCE</scope>
</reference>
<dbReference type="Pfam" id="PF00664">
    <property type="entry name" value="ABC_membrane"/>
    <property type="match status" value="2"/>
</dbReference>
<dbReference type="Gene3D" id="1.20.1560.10">
    <property type="entry name" value="ABC transporter type 1, transmembrane domain"/>
    <property type="match status" value="2"/>
</dbReference>
<keyword evidence="5" id="KW-0547">Nucleotide-binding</keyword>
<dbReference type="PANTHER" id="PTHR24223">
    <property type="entry name" value="ATP-BINDING CASSETTE SUB-FAMILY C"/>
    <property type="match status" value="1"/>
</dbReference>
<dbReference type="FunFam" id="1.20.1560.10:FF:000014">
    <property type="entry name" value="Multidrug resistance-associated protein member 4"/>
    <property type="match status" value="1"/>
</dbReference>
<dbReference type="FunFam" id="3.40.50.300:FF:000163">
    <property type="entry name" value="Multidrug resistance-associated protein member 4"/>
    <property type="match status" value="1"/>
</dbReference>
<keyword evidence="7 9" id="KW-1133">Transmembrane helix</keyword>
<feature type="domain" description="ABC transmembrane type-1" evidence="11">
    <location>
        <begin position="792"/>
        <end position="1038"/>
    </location>
</feature>
<gene>
    <name evidence="12" type="ORF">PHAECO_LOCUS7727</name>
</gene>
<evidence type="ECO:0000313" key="12">
    <source>
        <dbReference type="EMBL" id="CAG9819495.1"/>
    </source>
</evidence>
<keyword evidence="3 9" id="KW-0812">Transmembrane</keyword>
<dbReference type="SMART" id="SM00382">
    <property type="entry name" value="AAA"/>
    <property type="match status" value="2"/>
</dbReference>
<feature type="domain" description="ABC transporter" evidence="10">
    <location>
        <begin position="422"/>
        <end position="645"/>
    </location>
</feature>
<dbReference type="InterPro" id="IPR027417">
    <property type="entry name" value="P-loop_NTPase"/>
</dbReference>
<feature type="domain" description="ABC transmembrane type-1" evidence="11">
    <location>
        <begin position="103"/>
        <end position="385"/>
    </location>
</feature>
<name>A0A9N9SF09_PHACE</name>
<dbReference type="InterPro" id="IPR011527">
    <property type="entry name" value="ABC1_TM_dom"/>
</dbReference>
<dbReference type="SUPFAM" id="SSF52540">
    <property type="entry name" value="P-loop containing nucleoside triphosphate hydrolases"/>
    <property type="match status" value="2"/>
</dbReference>
<feature type="transmembrane region" description="Helical" evidence="9">
    <location>
        <begin position="710"/>
        <end position="735"/>
    </location>
</feature>
<dbReference type="InterPro" id="IPR044746">
    <property type="entry name" value="ABCC_6TM_D1"/>
</dbReference>
<dbReference type="FunFam" id="1.20.1560.10:FF:000026">
    <property type="entry name" value="Multidrug resistance-associated protein lethal(2)03659"/>
    <property type="match status" value="1"/>
</dbReference>
<keyword evidence="13" id="KW-1185">Reference proteome</keyword>
<comment type="subcellular location">
    <subcellularLocation>
        <location evidence="1">Membrane</location>
        <topology evidence="1">Multi-pass membrane protein</topology>
    </subcellularLocation>
</comment>
<dbReference type="CDD" id="cd03250">
    <property type="entry name" value="ABCC_MRP_domain1"/>
    <property type="match status" value="1"/>
</dbReference>
<protein>
    <submittedName>
        <fullName evidence="12">Uncharacterized protein</fullName>
    </submittedName>
</protein>
<evidence type="ECO:0000259" key="10">
    <source>
        <dbReference type="PROSITE" id="PS50893"/>
    </source>
</evidence>
<dbReference type="InterPro" id="IPR017871">
    <property type="entry name" value="ABC_transporter-like_CS"/>
</dbReference>
<feature type="transmembrane region" description="Helical" evidence="9">
    <location>
        <begin position="326"/>
        <end position="350"/>
    </location>
</feature>
<keyword evidence="2" id="KW-0813">Transport</keyword>
<dbReference type="PROSITE" id="PS50893">
    <property type="entry name" value="ABC_TRANSPORTER_2"/>
    <property type="match status" value="2"/>
</dbReference>
<sequence>MDSSKKHVRESPEVKANFLSKLFFCWILPFFKIGYQKDLDVQDLYNATKGDLSGTLGDELEKYWKEELQKCKGKQNKASLKSAIWKAFWKSYAIYGVYFFIQVIFLRSLQPILLAVYIDYFGHTKESYQVGSWIINKKEYGWILAVGVILLAFVNMVIFHYCSLGCQRVGMRVRIACCSLVYRKMLRLSQASLGETAAGQLVNLMSNDVQRFDLASSQLHYIWIMPFLFVTAFYIIYDSVGWAALAAMLAMTVQSVPLQGYLSKVQGVLRYKIAQRTDFRVKLMSEIVSGIQVIKMYAWEKPFEKMVENSRNDEIKFITKTSYIKGFSLALMVVTERFALYVTLIAYVLIGHRLTSDTVFSMSLYINIVQMYMCIFFPMALGFYAEAKVTIRRLEDFLVLEENVIVQNREATIMDEEKRGLVQLDGATASWLPNPVVNTLIDVTLKISPGTLCCVVGNVGSGKSSLLQMLLKELPVKKGSMELNGQVSYASQEPWLFVSSVRNNILFGQPYLKNRYSDIVKYCALERDFKQFLHGDKTLVGERGVSLSGGQRARINLARAVYVDADIYLFDDPLSAVDTHVGKHLFEQCIKGYLKGKTRILATHQLQFLKQADMIIVLNNGTVEKIGTYDELSDTALESLKRQESKEEIKDVGDNVKKDIAERLQSIASVGSSVGKEVEDEEQQETQELIEKGNLSTSLYIEYYRTGASVLFLIFMVVLFLVAQMVCNGCDLWVAHWTYEERLSFENLILKSYIGTHHPNSSADLLRRLTVNTTAFEELYMDENFLPTQTNYMLVYTVFIIGAILLTTSRSILFYKMCMNASKGLHNKMFGNVLKAPMFFFNTNPSGRILNRFSKDIGTVDEVLPKAAVDALTAFLVMCGILGMVFFVTPIMMVPAALLALVFYFFKSIYLSSAQDIKRIEGVTRAPVFSHVSATLYGLSTIRSSKAEEMVIHEFDSLQDQHTSSWYLFIACSGAFGFYMDCISTTFLALVTFQFLVFEKYGSIGEDIGLLISSSMILIGMLQLGVKQTTEVTSNMTSVERVVQYTKLQKEDEISPEATSKPSNWPSAGKVTFKNTYLRYTLEDPPVLKNLNMIIQPGEKVGIVGRTGAGKSTLIASLFRLAPIEGTIAIDDIDTSTVSLEYLRSNISIIPQEPILFSASIRYNLDPFDKADDETIWRALSDVELKSSIESLDQKVSEGGSNFSAGQRQLVCLARAIIRNNKILVMDEATANVDTNTDSLIQKTIGKNFKDCTMLTIAHRLNTIMDYDKVLVMEMGEAVEFAPPHELLQIPEGYFTKMVEQTGPVMEAHLRKVAEDAYLTK</sequence>
<evidence type="ECO:0000256" key="9">
    <source>
        <dbReference type="SAM" id="Phobius"/>
    </source>
</evidence>
<dbReference type="InterPro" id="IPR003439">
    <property type="entry name" value="ABC_transporter-like_ATP-bd"/>
</dbReference>
<feature type="transmembrane region" description="Helical" evidence="9">
    <location>
        <begin position="362"/>
        <end position="384"/>
    </location>
</feature>
<feature type="transmembrane region" description="Helical" evidence="9">
    <location>
        <begin position="875"/>
        <end position="906"/>
    </location>
</feature>
<evidence type="ECO:0000256" key="1">
    <source>
        <dbReference type="ARBA" id="ARBA00004141"/>
    </source>
</evidence>
<feature type="transmembrane region" description="Helical" evidence="9">
    <location>
        <begin position="966"/>
        <end position="996"/>
    </location>
</feature>
<dbReference type="CDD" id="cd18579">
    <property type="entry name" value="ABC_6TM_ABCC_D1"/>
    <property type="match status" value="1"/>
</dbReference>
<dbReference type="Proteomes" id="UP001153737">
    <property type="component" value="Chromosome 3"/>
</dbReference>
<dbReference type="GO" id="GO:0016020">
    <property type="term" value="C:membrane"/>
    <property type="evidence" value="ECO:0007669"/>
    <property type="project" value="UniProtKB-SubCell"/>
</dbReference>
<dbReference type="InterPro" id="IPR003593">
    <property type="entry name" value="AAA+_ATPase"/>
</dbReference>
<evidence type="ECO:0000256" key="8">
    <source>
        <dbReference type="ARBA" id="ARBA00023136"/>
    </source>
</evidence>
<dbReference type="PANTHER" id="PTHR24223:SF415">
    <property type="entry name" value="FI20190P1"/>
    <property type="match status" value="1"/>
</dbReference>
<evidence type="ECO:0000256" key="4">
    <source>
        <dbReference type="ARBA" id="ARBA00022737"/>
    </source>
</evidence>
<reference evidence="12" key="2">
    <citation type="submission" date="2022-10" db="EMBL/GenBank/DDBJ databases">
        <authorList>
            <consortium name="ENA_rothamsted_submissions"/>
            <consortium name="culmorum"/>
            <person name="King R."/>
        </authorList>
    </citation>
    <scope>NUCLEOTIDE SEQUENCE</scope>
</reference>
<dbReference type="GO" id="GO:0005524">
    <property type="term" value="F:ATP binding"/>
    <property type="evidence" value="ECO:0007669"/>
    <property type="project" value="UniProtKB-KW"/>
</dbReference>
<dbReference type="CDD" id="cd03244">
    <property type="entry name" value="ABCC_MRP_domain2"/>
    <property type="match status" value="1"/>
</dbReference>
<dbReference type="GO" id="GO:0140359">
    <property type="term" value="F:ABC-type transporter activity"/>
    <property type="evidence" value="ECO:0007669"/>
    <property type="project" value="InterPro"/>
</dbReference>
<dbReference type="InterPro" id="IPR036640">
    <property type="entry name" value="ABC1_TM_sf"/>
</dbReference>
<feature type="transmembrane region" description="Helical" evidence="9">
    <location>
        <begin position="243"/>
        <end position="262"/>
    </location>
</feature>
<dbReference type="FunFam" id="3.40.50.300:FF:000973">
    <property type="entry name" value="Multidrug resistance-associated protein 4"/>
    <property type="match status" value="1"/>
</dbReference>
<keyword evidence="6" id="KW-0067">ATP-binding</keyword>
<feature type="transmembrane region" description="Helical" evidence="9">
    <location>
        <begin position="793"/>
        <end position="815"/>
    </location>
</feature>
<dbReference type="OrthoDB" id="6500128at2759"/>
<feature type="transmembrane region" description="Helical" evidence="9">
    <location>
        <begin position="92"/>
        <end position="120"/>
    </location>
</feature>
<organism evidence="12 13">
    <name type="scientific">Phaedon cochleariae</name>
    <name type="common">Mustard beetle</name>
    <dbReference type="NCBI Taxonomy" id="80249"/>
    <lineage>
        <taxon>Eukaryota</taxon>
        <taxon>Metazoa</taxon>
        <taxon>Ecdysozoa</taxon>
        <taxon>Arthropoda</taxon>
        <taxon>Hexapoda</taxon>
        <taxon>Insecta</taxon>
        <taxon>Pterygota</taxon>
        <taxon>Neoptera</taxon>
        <taxon>Endopterygota</taxon>
        <taxon>Coleoptera</taxon>
        <taxon>Polyphaga</taxon>
        <taxon>Cucujiformia</taxon>
        <taxon>Chrysomeloidea</taxon>
        <taxon>Chrysomelidae</taxon>
        <taxon>Chrysomelinae</taxon>
        <taxon>Chrysomelini</taxon>
        <taxon>Phaedon</taxon>
    </lineage>
</organism>
<feature type="transmembrane region" description="Helical" evidence="9">
    <location>
        <begin position="1008"/>
        <end position="1026"/>
    </location>
</feature>
<keyword evidence="8 9" id="KW-0472">Membrane</keyword>
<accession>A0A9N9SF09</accession>
<feature type="transmembrane region" description="Helical" evidence="9">
    <location>
        <begin position="219"/>
        <end position="237"/>
    </location>
</feature>
<dbReference type="EMBL" id="OU896709">
    <property type="protein sequence ID" value="CAG9819495.1"/>
    <property type="molecule type" value="Genomic_DNA"/>
</dbReference>
<evidence type="ECO:0000259" key="11">
    <source>
        <dbReference type="PROSITE" id="PS50929"/>
    </source>
</evidence>
<dbReference type="Pfam" id="PF00005">
    <property type="entry name" value="ABC_tran"/>
    <property type="match status" value="2"/>
</dbReference>
<dbReference type="Gene3D" id="3.40.50.300">
    <property type="entry name" value="P-loop containing nucleotide triphosphate hydrolases"/>
    <property type="match status" value="2"/>
</dbReference>
<dbReference type="GO" id="GO:0016887">
    <property type="term" value="F:ATP hydrolysis activity"/>
    <property type="evidence" value="ECO:0007669"/>
    <property type="project" value="InterPro"/>
</dbReference>
<feature type="transmembrane region" description="Helical" evidence="9">
    <location>
        <begin position="140"/>
        <end position="162"/>
    </location>
</feature>
<evidence type="ECO:0000256" key="7">
    <source>
        <dbReference type="ARBA" id="ARBA00022989"/>
    </source>
</evidence>
<evidence type="ECO:0000256" key="2">
    <source>
        <dbReference type="ARBA" id="ARBA00022448"/>
    </source>
</evidence>
<dbReference type="PROSITE" id="PS50929">
    <property type="entry name" value="ABC_TM1F"/>
    <property type="match status" value="2"/>
</dbReference>
<proteinExistence type="predicted"/>
<keyword evidence="4" id="KW-0677">Repeat</keyword>